<dbReference type="InterPro" id="IPR000772">
    <property type="entry name" value="Ricin_B_lectin"/>
</dbReference>
<dbReference type="GO" id="GO:0005794">
    <property type="term" value="C:Golgi apparatus"/>
    <property type="evidence" value="ECO:0007669"/>
    <property type="project" value="TreeGrafter"/>
</dbReference>
<evidence type="ECO:0000313" key="11">
    <source>
        <dbReference type="WBParaSite" id="PSAMB.scaffold15434size1580.g36521.t1"/>
    </source>
</evidence>
<dbReference type="Gene3D" id="3.90.550.10">
    <property type="entry name" value="Spore Coat Polysaccharide Biosynthesis Protein SpsA, Chain A"/>
    <property type="match status" value="1"/>
</dbReference>
<evidence type="ECO:0000256" key="1">
    <source>
        <dbReference type="ARBA" id="ARBA00001936"/>
    </source>
</evidence>
<dbReference type="GO" id="GO:0046872">
    <property type="term" value="F:metal ion binding"/>
    <property type="evidence" value="ECO:0007669"/>
    <property type="project" value="UniProtKB-KW"/>
</dbReference>
<evidence type="ECO:0000256" key="2">
    <source>
        <dbReference type="ARBA" id="ARBA00004922"/>
    </source>
</evidence>
<keyword evidence="7" id="KW-1015">Disulfide bond</keyword>
<keyword evidence="4" id="KW-0808">Transferase</keyword>
<evidence type="ECO:0000256" key="8">
    <source>
        <dbReference type="ARBA" id="ARBA00023211"/>
    </source>
</evidence>
<dbReference type="InterPro" id="IPR035992">
    <property type="entry name" value="Ricin_B-like_lectins"/>
</dbReference>
<evidence type="ECO:0000256" key="5">
    <source>
        <dbReference type="ARBA" id="ARBA00022723"/>
    </source>
</evidence>
<evidence type="ECO:0000256" key="6">
    <source>
        <dbReference type="ARBA" id="ARBA00022734"/>
    </source>
</evidence>
<comment type="pathway">
    <text evidence="2">Protein modification; protein glycosylation.</text>
</comment>
<evidence type="ECO:0000256" key="3">
    <source>
        <dbReference type="ARBA" id="ARBA00022676"/>
    </source>
</evidence>
<dbReference type="PANTHER" id="PTHR11675:SF68">
    <property type="entry name" value="N-ACETYLGALACTOSAMINYLTRANSFERASE 7"/>
    <property type="match status" value="1"/>
</dbReference>
<name>A0A914V4T4_9BILA</name>
<dbReference type="GO" id="GO:0004653">
    <property type="term" value="F:polypeptide N-acetylgalactosaminyltransferase activity"/>
    <property type="evidence" value="ECO:0007669"/>
    <property type="project" value="TreeGrafter"/>
</dbReference>
<organism evidence="10 11">
    <name type="scientific">Plectus sambesii</name>
    <dbReference type="NCBI Taxonomy" id="2011161"/>
    <lineage>
        <taxon>Eukaryota</taxon>
        <taxon>Metazoa</taxon>
        <taxon>Ecdysozoa</taxon>
        <taxon>Nematoda</taxon>
        <taxon>Chromadorea</taxon>
        <taxon>Plectida</taxon>
        <taxon>Plectina</taxon>
        <taxon>Plectoidea</taxon>
        <taxon>Plectidae</taxon>
        <taxon>Plectus</taxon>
    </lineage>
</organism>
<proteinExistence type="predicted"/>
<dbReference type="GO" id="GO:0030246">
    <property type="term" value="F:carbohydrate binding"/>
    <property type="evidence" value="ECO:0007669"/>
    <property type="project" value="UniProtKB-KW"/>
</dbReference>
<sequence length="135" mass="15192">MDEYGKYYYIREPMNAKRDPGDLTAARAIREKNNCKSFKWFMEKVAYDVVQSYPLLPENKFWGEARNAESGKCMDTMGQPVPGTLGATPCHGYGGNQLFRLNMEGQMASGEWCITPVGNRLQTGHCQKGTVDGPW</sequence>
<dbReference type="SUPFAM" id="SSF50370">
    <property type="entry name" value="Ricin B-like lectins"/>
    <property type="match status" value="1"/>
</dbReference>
<feature type="domain" description="Ricin B lectin" evidence="9">
    <location>
        <begin position="62"/>
        <end position="135"/>
    </location>
</feature>
<evidence type="ECO:0000256" key="4">
    <source>
        <dbReference type="ARBA" id="ARBA00022679"/>
    </source>
</evidence>
<keyword evidence="10" id="KW-1185">Reference proteome</keyword>
<dbReference type="InterPro" id="IPR029044">
    <property type="entry name" value="Nucleotide-diphossugar_trans"/>
</dbReference>
<evidence type="ECO:0000259" key="9">
    <source>
        <dbReference type="Pfam" id="PF00652"/>
    </source>
</evidence>
<comment type="cofactor">
    <cofactor evidence="1">
        <name>Mn(2+)</name>
        <dbReference type="ChEBI" id="CHEBI:29035"/>
    </cofactor>
</comment>
<keyword evidence="8" id="KW-0464">Manganese</keyword>
<evidence type="ECO:0000313" key="10">
    <source>
        <dbReference type="Proteomes" id="UP000887566"/>
    </source>
</evidence>
<dbReference type="Proteomes" id="UP000887566">
    <property type="component" value="Unplaced"/>
</dbReference>
<dbReference type="Pfam" id="PF00652">
    <property type="entry name" value="Ricin_B_lectin"/>
    <property type="match status" value="1"/>
</dbReference>
<keyword evidence="3" id="KW-0328">Glycosyltransferase</keyword>
<accession>A0A914V4T4</accession>
<dbReference type="GO" id="GO:0006493">
    <property type="term" value="P:protein O-linked glycosylation"/>
    <property type="evidence" value="ECO:0007669"/>
    <property type="project" value="TreeGrafter"/>
</dbReference>
<dbReference type="Gene3D" id="2.80.10.50">
    <property type="match status" value="1"/>
</dbReference>
<dbReference type="AlphaFoldDB" id="A0A914V4T4"/>
<dbReference type="WBParaSite" id="PSAMB.scaffold15434size1580.g36521.t1">
    <property type="protein sequence ID" value="PSAMB.scaffold15434size1580.g36521.t1"/>
    <property type="gene ID" value="PSAMB.scaffold15434size1580.g36521"/>
</dbReference>
<evidence type="ECO:0000256" key="7">
    <source>
        <dbReference type="ARBA" id="ARBA00023157"/>
    </source>
</evidence>
<protein>
    <submittedName>
        <fullName evidence="11">Ricin B lectin domain-containing protein</fullName>
    </submittedName>
</protein>
<reference evidence="11" key="1">
    <citation type="submission" date="2022-11" db="UniProtKB">
        <authorList>
            <consortium name="WormBaseParasite"/>
        </authorList>
    </citation>
    <scope>IDENTIFICATION</scope>
</reference>
<keyword evidence="5" id="KW-0479">Metal-binding</keyword>
<dbReference type="PROSITE" id="PS50231">
    <property type="entry name" value="RICIN_B_LECTIN"/>
    <property type="match status" value="1"/>
</dbReference>
<keyword evidence="6" id="KW-0430">Lectin</keyword>
<dbReference type="PANTHER" id="PTHR11675">
    <property type="entry name" value="N-ACETYLGALACTOSAMINYLTRANSFERASE"/>
    <property type="match status" value="1"/>
</dbReference>